<dbReference type="AlphaFoldDB" id="A0A1V3C1R7"/>
<dbReference type="InterPro" id="IPR012336">
    <property type="entry name" value="Thioredoxin-like_fold"/>
</dbReference>
<keyword evidence="2" id="KW-0472">Membrane</keyword>
<protein>
    <submittedName>
        <fullName evidence="4">Thioredoxin</fullName>
    </submittedName>
</protein>
<dbReference type="EMBL" id="MCOK01000001">
    <property type="protein sequence ID" value="OOC54741.1"/>
    <property type="molecule type" value="Genomic_DNA"/>
</dbReference>
<evidence type="ECO:0000313" key="4">
    <source>
        <dbReference type="EMBL" id="OOC54741.1"/>
    </source>
</evidence>
<name>A0A1V3C1R7_9ACTN</name>
<evidence type="ECO:0000313" key="5">
    <source>
        <dbReference type="Proteomes" id="UP000189004"/>
    </source>
</evidence>
<gene>
    <name evidence="4" type="ORF">NOSIN_13770</name>
</gene>
<sequence>MGSEARRRSRERIREQREKEKRAAKRNRTLLVVGAAAVVVLLIVGIGYLVLNADRRSSGFEGALPPRTLQEDGSVVMAQEGVEAPVVEVYADYQCPACRQFELLNGDVLKENAAEGQAIVHYRPVSIFAQQPPPISSNSLRAGAAARAAADHDRFVPYNDILFENQPTEGEEGFAVEQLQDWFAETDPTEQQQEQFDQRVEEEAEVVTRFTGEFLPALTQDAQEQLGQERLGTMVLSDLLAWGEENGHDSSFLDGTYTGQIIEATGNAYTRYSGDNAFRATPSVYVNGELLDNNTAMTARGLDEAIDSAEPGEVDTRPMGDGGGAE</sequence>
<dbReference type="CDD" id="cd02972">
    <property type="entry name" value="DsbA_family"/>
    <property type="match status" value="1"/>
</dbReference>
<dbReference type="RefSeq" id="WP_077691158.1">
    <property type="nucleotide sequence ID" value="NZ_MCOK01000001.1"/>
</dbReference>
<evidence type="ECO:0000256" key="1">
    <source>
        <dbReference type="SAM" id="MobiDB-lite"/>
    </source>
</evidence>
<keyword evidence="2" id="KW-1133">Transmembrane helix</keyword>
<feature type="region of interest" description="Disordered" evidence="1">
    <location>
        <begin position="1"/>
        <end position="20"/>
    </location>
</feature>
<keyword evidence="2" id="KW-0812">Transmembrane</keyword>
<dbReference type="InterPro" id="IPR036249">
    <property type="entry name" value="Thioredoxin-like_sf"/>
</dbReference>
<comment type="caution">
    <text evidence="4">The sequence shown here is derived from an EMBL/GenBank/DDBJ whole genome shotgun (WGS) entry which is preliminary data.</text>
</comment>
<dbReference type="SUPFAM" id="SSF52833">
    <property type="entry name" value="Thioredoxin-like"/>
    <property type="match status" value="1"/>
</dbReference>
<dbReference type="Pfam" id="PF13462">
    <property type="entry name" value="Thioredoxin_4"/>
    <property type="match status" value="1"/>
</dbReference>
<dbReference type="OrthoDB" id="4135024at2"/>
<accession>A0A1V3C1R7</accession>
<dbReference type="STRING" id="501010.NOSIN_13770"/>
<dbReference type="Proteomes" id="UP000189004">
    <property type="component" value="Unassembled WGS sequence"/>
</dbReference>
<feature type="domain" description="Thioredoxin-like fold" evidence="3">
    <location>
        <begin position="83"/>
        <end position="203"/>
    </location>
</feature>
<reference evidence="5" key="1">
    <citation type="submission" date="2016-08" db="EMBL/GenBank/DDBJ databases">
        <authorList>
            <person name="Tokovenko B."/>
            <person name="Kalinowski J."/>
        </authorList>
    </citation>
    <scope>NUCLEOTIDE SEQUENCE [LARGE SCALE GENOMIC DNA]</scope>
    <source>
        <strain evidence="5">UTMC102</strain>
    </source>
</reference>
<evidence type="ECO:0000256" key="2">
    <source>
        <dbReference type="SAM" id="Phobius"/>
    </source>
</evidence>
<feature type="transmembrane region" description="Helical" evidence="2">
    <location>
        <begin position="29"/>
        <end position="51"/>
    </location>
</feature>
<keyword evidence="5" id="KW-1185">Reference proteome</keyword>
<organism evidence="4 5">
    <name type="scientific">Nocardiopsis sinuspersici</name>
    <dbReference type="NCBI Taxonomy" id="501010"/>
    <lineage>
        <taxon>Bacteria</taxon>
        <taxon>Bacillati</taxon>
        <taxon>Actinomycetota</taxon>
        <taxon>Actinomycetes</taxon>
        <taxon>Streptosporangiales</taxon>
        <taxon>Nocardiopsidaceae</taxon>
        <taxon>Nocardiopsis</taxon>
    </lineage>
</organism>
<evidence type="ECO:0000259" key="3">
    <source>
        <dbReference type="Pfam" id="PF13462"/>
    </source>
</evidence>
<proteinExistence type="predicted"/>
<dbReference type="Gene3D" id="3.40.30.10">
    <property type="entry name" value="Glutaredoxin"/>
    <property type="match status" value="1"/>
</dbReference>